<proteinExistence type="predicted"/>
<feature type="compositionally biased region" description="Polar residues" evidence="1">
    <location>
        <begin position="48"/>
        <end position="57"/>
    </location>
</feature>
<reference evidence="2 3" key="1">
    <citation type="journal article" date="2023" name="Mol. Phylogenet. Evol.">
        <title>Genome-scale phylogeny and comparative genomics of the fungal order Sordariales.</title>
        <authorList>
            <person name="Hensen N."/>
            <person name="Bonometti L."/>
            <person name="Westerberg I."/>
            <person name="Brannstrom I.O."/>
            <person name="Guillou S."/>
            <person name="Cros-Aarteil S."/>
            <person name="Calhoun S."/>
            <person name="Haridas S."/>
            <person name="Kuo A."/>
            <person name="Mondo S."/>
            <person name="Pangilinan J."/>
            <person name="Riley R."/>
            <person name="LaButti K."/>
            <person name="Andreopoulos B."/>
            <person name="Lipzen A."/>
            <person name="Chen C."/>
            <person name="Yan M."/>
            <person name="Daum C."/>
            <person name="Ng V."/>
            <person name="Clum A."/>
            <person name="Steindorff A."/>
            <person name="Ohm R.A."/>
            <person name="Martin F."/>
            <person name="Silar P."/>
            <person name="Natvig D.O."/>
            <person name="Lalanne C."/>
            <person name="Gautier V."/>
            <person name="Ament-Velasquez S.L."/>
            <person name="Kruys A."/>
            <person name="Hutchinson M.I."/>
            <person name="Powell A.J."/>
            <person name="Barry K."/>
            <person name="Miller A.N."/>
            <person name="Grigoriev I.V."/>
            <person name="Debuchy R."/>
            <person name="Gladieux P."/>
            <person name="Hiltunen Thoren M."/>
            <person name="Johannesson H."/>
        </authorList>
    </citation>
    <scope>NUCLEOTIDE SEQUENCE [LARGE SCALE GENOMIC DNA]</scope>
    <source>
        <strain evidence="2 3">FGSC 10403</strain>
    </source>
</reference>
<dbReference type="AlphaFoldDB" id="A0AAJ0II61"/>
<dbReference type="Proteomes" id="UP001285908">
    <property type="component" value="Unassembled WGS sequence"/>
</dbReference>
<evidence type="ECO:0000313" key="2">
    <source>
        <dbReference type="EMBL" id="KAK3500461.1"/>
    </source>
</evidence>
<protein>
    <submittedName>
        <fullName evidence="2">Uncharacterized protein</fullName>
    </submittedName>
</protein>
<dbReference type="RefSeq" id="XP_062698094.1">
    <property type="nucleotide sequence ID" value="XM_062839886.1"/>
</dbReference>
<keyword evidence="3" id="KW-1185">Reference proteome</keyword>
<name>A0AAJ0II61_9PEZI</name>
<dbReference type="EMBL" id="JAULSX010000001">
    <property type="protein sequence ID" value="KAK3500461.1"/>
    <property type="molecule type" value="Genomic_DNA"/>
</dbReference>
<feature type="compositionally biased region" description="Basic and acidic residues" evidence="1">
    <location>
        <begin position="66"/>
        <end position="81"/>
    </location>
</feature>
<accession>A0AAJ0II61</accession>
<comment type="caution">
    <text evidence="2">The sequence shown here is derived from an EMBL/GenBank/DDBJ whole genome shotgun (WGS) entry which is preliminary data.</text>
</comment>
<feature type="region of interest" description="Disordered" evidence="1">
    <location>
        <begin position="39"/>
        <end position="94"/>
    </location>
</feature>
<evidence type="ECO:0000256" key="1">
    <source>
        <dbReference type="SAM" id="MobiDB-lite"/>
    </source>
</evidence>
<evidence type="ECO:0000313" key="3">
    <source>
        <dbReference type="Proteomes" id="UP001285908"/>
    </source>
</evidence>
<gene>
    <name evidence="2" type="ORF">B0T23DRAFT_42508</name>
</gene>
<organism evidence="2 3">
    <name type="scientific">Neurospora hispaniola</name>
    <dbReference type="NCBI Taxonomy" id="588809"/>
    <lineage>
        <taxon>Eukaryota</taxon>
        <taxon>Fungi</taxon>
        <taxon>Dikarya</taxon>
        <taxon>Ascomycota</taxon>
        <taxon>Pezizomycotina</taxon>
        <taxon>Sordariomycetes</taxon>
        <taxon>Sordariomycetidae</taxon>
        <taxon>Sordariales</taxon>
        <taxon>Sordariaceae</taxon>
        <taxon>Neurospora</taxon>
    </lineage>
</organism>
<dbReference type="GeneID" id="87877508"/>
<sequence>MPFFCFLSFSVRQAKSTRAACLDVRQTVYSISSVRNAKPTTKRALGAKSTNRQQETPLETLWTPLPRRDQPGPIDKEDKSPRPRAGGFGDPSRRVTLRLNRTQISCWALSL</sequence>